<comment type="caution">
    <text evidence="1">The sequence shown here is derived from an EMBL/GenBank/DDBJ whole genome shotgun (WGS) entry which is preliminary data.</text>
</comment>
<evidence type="ECO:0000313" key="1">
    <source>
        <dbReference type="EMBL" id="KMV16592.1"/>
    </source>
</evidence>
<dbReference type="Pfam" id="PF11349">
    <property type="entry name" value="DUF3151"/>
    <property type="match status" value="1"/>
</dbReference>
<gene>
    <name evidence="2" type="ORF">A5726_11935</name>
    <name evidence="1" type="ORF">ACT17_19410</name>
</gene>
<evidence type="ECO:0000313" key="3">
    <source>
        <dbReference type="Proteomes" id="UP000037594"/>
    </source>
</evidence>
<evidence type="ECO:0000313" key="2">
    <source>
        <dbReference type="EMBL" id="OBF23545.1"/>
    </source>
</evidence>
<dbReference type="EMBL" id="LFOD01000019">
    <property type="protein sequence ID" value="KMV16592.1"/>
    <property type="molecule type" value="Genomic_DNA"/>
</dbReference>
<dbReference type="EMBL" id="LZHX01000039">
    <property type="protein sequence ID" value="OBF23545.1"/>
    <property type="molecule type" value="Genomic_DNA"/>
</dbReference>
<dbReference type="AlphaFoldDB" id="A0A0J8U6D5"/>
<sequence length="138" mass="14616">MTRMGDLLGPDPVLLPGDPEAEDELAAGEKAAVVAAAHPSASIAWAVLAEKALADDKAVTAYAYARTGYHRGLDQLRRNGWKGFGPVPFAHEPNQGFLRCVAALARAADDIGETDEFQRCLDLLDDCDPSARGELGLA</sequence>
<dbReference type="InterPro" id="IPR014487">
    <property type="entry name" value="DUF3151"/>
</dbReference>
<evidence type="ECO:0008006" key="5">
    <source>
        <dbReference type="Google" id="ProtNLM"/>
    </source>
</evidence>
<dbReference type="Proteomes" id="UP000037594">
    <property type="component" value="Unassembled WGS sequence"/>
</dbReference>
<organism evidence="1 3">
    <name type="scientific">Mycolicibacterium conceptionense</name>
    <dbReference type="NCBI Taxonomy" id="451644"/>
    <lineage>
        <taxon>Bacteria</taxon>
        <taxon>Bacillati</taxon>
        <taxon>Actinomycetota</taxon>
        <taxon>Actinomycetes</taxon>
        <taxon>Mycobacteriales</taxon>
        <taxon>Mycobacteriaceae</taxon>
        <taxon>Mycolicibacterium</taxon>
    </lineage>
</organism>
<dbReference type="RefSeq" id="WP_043368170.1">
    <property type="nucleotide sequence ID" value="NZ_AGSZ01000165.1"/>
</dbReference>
<name>A0A0J8U6D5_9MYCO</name>
<accession>A0A0J8U6D5</accession>
<proteinExistence type="predicted"/>
<dbReference type="PIRSF" id="PIRSF017349">
    <property type="entry name" value="UCP017349"/>
    <property type="match status" value="1"/>
</dbReference>
<reference evidence="1 3" key="1">
    <citation type="submission" date="2015-06" db="EMBL/GenBank/DDBJ databases">
        <title>Genome sequence of Mycobacterium conceptionense strain MLE.</title>
        <authorList>
            <person name="Greninger A.L."/>
            <person name="Cunningham G."/>
            <person name="Chiu C.Y."/>
            <person name="Miller S."/>
        </authorList>
    </citation>
    <scope>NUCLEOTIDE SEQUENCE [LARGE SCALE GENOMIC DNA]</scope>
    <source>
        <strain evidence="1 3">MLE</strain>
    </source>
</reference>
<dbReference type="PATRIC" id="fig|451644.5.peg.4009"/>
<evidence type="ECO:0000313" key="4">
    <source>
        <dbReference type="Proteomes" id="UP000093779"/>
    </source>
</evidence>
<reference evidence="2 4" key="2">
    <citation type="submission" date="2016-06" db="EMBL/GenBank/DDBJ databases">
        <authorList>
            <person name="Kjaerup R.B."/>
            <person name="Dalgaard T.S."/>
            <person name="Juul-Madsen H.R."/>
        </authorList>
    </citation>
    <scope>NUCLEOTIDE SEQUENCE [LARGE SCALE GENOMIC DNA]</scope>
    <source>
        <strain evidence="2 4">ACS1953</strain>
    </source>
</reference>
<dbReference type="Proteomes" id="UP000093779">
    <property type="component" value="Unassembled WGS sequence"/>
</dbReference>
<protein>
    <recommendedName>
        <fullName evidence="5">DUF3151 domain-containing protein</fullName>
    </recommendedName>
</protein>